<protein>
    <submittedName>
        <fullName evidence="2">DUF982 domain-containing protein</fullName>
    </submittedName>
</protein>
<keyword evidence="1" id="KW-1185">Reference proteome</keyword>
<dbReference type="Proteomes" id="UP000036681">
    <property type="component" value="Unplaced"/>
</dbReference>
<reference evidence="2" key="1">
    <citation type="submission" date="2017-02" db="UniProtKB">
        <authorList>
            <consortium name="WormBaseParasite"/>
        </authorList>
    </citation>
    <scope>IDENTIFICATION</scope>
</reference>
<accession>A0A0M3HHM6</accession>
<sequence length="31" mass="3532">MVDMKITVPGSFVGLDQQSELRAFRCIDEFV</sequence>
<evidence type="ECO:0000313" key="2">
    <source>
        <dbReference type="WBParaSite" id="ALUE_0000102101-mRNA-1"/>
    </source>
</evidence>
<name>A0A0M3HHM6_ASCLU</name>
<dbReference type="AlphaFoldDB" id="A0A0M3HHM6"/>
<organism evidence="1 2">
    <name type="scientific">Ascaris lumbricoides</name>
    <name type="common">Giant roundworm</name>
    <dbReference type="NCBI Taxonomy" id="6252"/>
    <lineage>
        <taxon>Eukaryota</taxon>
        <taxon>Metazoa</taxon>
        <taxon>Ecdysozoa</taxon>
        <taxon>Nematoda</taxon>
        <taxon>Chromadorea</taxon>
        <taxon>Rhabditida</taxon>
        <taxon>Spirurina</taxon>
        <taxon>Ascaridomorpha</taxon>
        <taxon>Ascaridoidea</taxon>
        <taxon>Ascarididae</taxon>
        <taxon>Ascaris</taxon>
    </lineage>
</organism>
<dbReference type="WBParaSite" id="ALUE_0000102101-mRNA-1">
    <property type="protein sequence ID" value="ALUE_0000102101-mRNA-1"/>
    <property type="gene ID" value="ALUE_0000102101"/>
</dbReference>
<evidence type="ECO:0000313" key="1">
    <source>
        <dbReference type="Proteomes" id="UP000036681"/>
    </source>
</evidence>
<proteinExistence type="predicted"/>